<evidence type="ECO:0000313" key="7">
    <source>
        <dbReference type="EMBL" id="EDW68065.1"/>
    </source>
</evidence>
<dbReference type="SUPFAM" id="SSF49879">
    <property type="entry name" value="SMAD/FHA domain"/>
    <property type="match status" value="1"/>
</dbReference>
<keyword evidence="5" id="KW-0539">Nucleus</keyword>
<evidence type="ECO:0000313" key="8">
    <source>
        <dbReference type="Proteomes" id="UP000008792"/>
    </source>
</evidence>
<evidence type="ECO:0000256" key="1">
    <source>
        <dbReference type="ARBA" id="ARBA00004123"/>
    </source>
</evidence>
<dbReference type="NCBIfam" id="TIGR01663">
    <property type="entry name" value="PNK-3'Pase"/>
    <property type="match status" value="1"/>
</dbReference>
<dbReference type="EMBL" id="CH940650">
    <property type="protein sequence ID" value="EDW68065.1"/>
    <property type="molecule type" value="Genomic_DNA"/>
</dbReference>
<dbReference type="GO" id="GO:0046403">
    <property type="term" value="F:polynucleotide 3'-phosphatase activity"/>
    <property type="evidence" value="ECO:0007669"/>
    <property type="project" value="InterPro"/>
</dbReference>
<feature type="domain" description="PNK FHA" evidence="6">
    <location>
        <begin position="23"/>
        <end position="90"/>
    </location>
</feature>
<evidence type="ECO:0000256" key="5">
    <source>
        <dbReference type="ARBA" id="ARBA00023242"/>
    </source>
</evidence>
<dbReference type="NCBIfam" id="TIGR01664">
    <property type="entry name" value="DNA-3'-Pase"/>
    <property type="match status" value="1"/>
</dbReference>
<dbReference type="eggNOG" id="KOG2134">
    <property type="taxonomic scope" value="Eukaryota"/>
</dbReference>
<keyword evidence="3" id="KW-0378">Hydrolase</keyword>
<dbReference type="GO" id="GO:0046404">
    <property type="term" value="F:ATP-dependent polydeoxyribonucleotide 5'-hydroxyl-kinase activity"/>
    <property type="evidence" value="ECO:0007669"/>
    <property type="project" value="InterPro"/>
</dbReference>
<keyword evidence="2" id="KW-0227">DNA damage</keyword>
<dbReference type="KEGG" id="dvi:6629885"/>
<dbReference type="SMR" id="B4LYW2"/>
<dbReference type="Proteomes" id="UP000008792">
    <property type="component" value="Unassembled WGS sequence"/>
</dbReference>
<dbReference type="FunFam" id="3.40.50.1000:FF:000078">
    <property type="entry name" value="Bifunctional polynucleotide phosphatase/kinase"/>
    <property type="match status" value="1"/>
</dbReference>
<dbReference type="InterPro" id="IPR027417">
    <property type="entry name" value="P-loop_NTPase"/>
</dbReference>
<dbReference type="SUPFAM" id="SSF52540">
    <property type="entry name" value="P-loop containing nucleoside triphosphate hydrolases"/>
    <property type="match status" value="1"/>
</dbReference>
<dbReference type="Gene3D" id="2.60.200.20">
    <property type="match status" value="1"/>
</dbReference>
<dbReference type="InterPro" id="IPR036412">
    <property type="entry name" value="HAD-like_sf"/>
</dbReference>
<dbReference type="InterPro" id="IPR013954">
    <property type="entry name" value="PNK3P"/>
</dbReference>
<keyword evidence="8" id="KW-1185">Reference proteome</keyword>
<dbReference type="CDD" id="cd01625">
    <property type="entry name" value="HAD_PNP"/>
    <property type="match status" value="1"/>
</dbReference>
<comment type="subcellular location">
    <subcellularLocation>
        <location evidence="1">Nucleus</location>
    </subcellularLocation>
</comment>
<dbReference type="Pfam" id="PF08645">
    <property type="entry name" value="PNK3P"/>
    <property type="match status" value="1"/>
</dbReference>
<dbReference type="InParanoid" id="B4LYW2"/>
<dbReference type="FunFam" id="3.40.50.300:FF:000737">
    <property type="entry name" value="Bifunctional polynucleotide phosphatase/kinase"/>
    <property type="match status" value="1"/>
</dbReference>
<dbReference type="HOGENOM" id="CLU_014938_1_1_1"/>
<dbReference type="Gene3D" id="3.40.50.1000">
    <property type="entry name" value="HAD superfamily/HAD-like"/>
    <property type="match status" value="1"/>
</dbReference>
<dbReference type="PANTHER" id="PTHR12083:SF9">
    <property type="entry name" value="BIFUNCTIONAL POLYNUCLEOTIDE PHOSPHATASE_KINASE"/>
    <property type="match status" value="1"/>
</dbReference>
<dbReference type="OMA" id="HCRHNER"/>
<dbReference type="Gene3D" id="3.40.50.300">
    <property type="entry name" value="P-loop containing nucleotide triphosphate hydrolases"/>
    <property type="match status" value="1"/>
</dbReference>
<protein>
    <recommendedName>
        <fullName evidence="6">PNK FHA domain-containing protein</fullName>
    </recommendedName>
</protein>
<dbReference type="InterPro" id="IPR006550">
    <property type="entry name" value="PNKP"/>
</dbReference>
<dbReference type="Pfam" id="PF13671">
    <property type="entry name" value="AAA_33"/>
    <property type="match status" value="1"/>
</dbReference>
<accession>B4LYW2</accession>
<dbReference type="OrthoDB" id="19045at2759"/>
<dbReference type="PhylomeDB" id="B4LYW2"/>
<organism evidence="7 8">
    <name type="scientific">Drosophila virilis</name>
    <name type="common">Fruit fly</name>
    <dbReference type="NCBI Taxonomy" id="7244"/>
    <lineage>
        <taxon>Eukaryota</taxon>
        <taxon>Metazoa</taxon>
        <taxon>Ecdysozoa</taxon>
        <taxon>Arthropoda</taxon>
        <taxon>Hexapoda</taxon>
        <taxon>Insecta</taxon>
        <taxon>Pterygota</taxon>
        <taxon>Neoptera</taxon>
        <taxon>Endopterygota</taxon>
        <taxon>Diptera</taxon>
        <taxon>Brachycera</taxon>
        <taxon>Muscomorpha</taxon>
        <taxon>Ephydroidea</taxon>
        <taxon>Drosophilidae</taxon>
        <taxon>Drosophila</taxon>
    </lineage>
</organism>
<sequence length="528" mass="58422">MSLAKYLNRSVGKASAGVASRICTLKPMEAEHCAIHLASGKNVVGRSKETGIRDTRCSKKQVQLQVDLKLGRIQLKVLGLNPCGINGVMAMQDTECELQHGDLLEIVYGRHPYEVVFNPAPENQSQCQEGSKEEQETVPVGAATEEEKWDAVASGKLVIYSSAGLTASAKIAGYDMDGTIIKTKSGNVFPKNTDDWQIIYPEVPEKLQRLHKDGFKICFFTNQGGIARGKIKLQDFKVKVKNIVTKLGVPVQVFIAIGNGYYRKPLPGMWEHLKNEMNDNVAINLDRCFFVGDAAGRPETGKGVTKQRKDHSLADRLFATNIGVSFYTPEVHFLNKRVEQWNKPDFEPSSVDNQIPQFEPDDLQLSADKCEMIIMVGLPGSGKSHFCAEVLGGKGYKIANADTLGSTPACLNACQRALSAGKSCVVDNTNLDVASRKKFVELAVAKNVPCRCFVMNVTAAQAKHNIAYRELLDTGHSSINDMVFNMMKKKYQVPTLDEGFTTIHKVNFKPQFSNDNDEKLYKMYLLEK</sequence>
<dbReference type="AlphaFoldDB" id="B4LYW2"/>
<dbReference type="SUPFAM" id="SSF56784">
    <property type="entry name" value="HAD-like"/>
    <property type="match status" value="1"/>
</dbReference>
<name>B4LYW2_DROVI</name>
<evidence type="ECO:0000259" key="6">
    <source>
        <dbReference type="Pfam" id="PF17913"/>
    </source>
</evidence>
<gene>
    <name evidence="7" type="primary">Dvir\GJ22749</name>
    <name evidence="7" type="ORF">Dvir_GJ22749</name>
</gene>
<dbReference type="InterPro" id="IPR006551">
    <property type="entry name" value="Polynucleotide_phosphatase"/>
</dbReference>
<keyword evidence="4" id="KW-0234">DNA repair</keyword>
<dbReference type="InterPro" id="IPR023214">
    <property type="entry name" value="HAD_sf"/>
</dbReference>
<dbReference type="GO" id="GO:0005634">
    <property type="term" value="C:nucleus"/>
    <property type="evidence" value="ECO:0007669"/>
    <property type="project" value="UniProtKB-SubCell"/>
</dbReference>
<evidence type="ECO:0000256" key="4">
    <source>
        <dbReference type="ARBA" id="ARBA00023204"/>
    </source>
</evidence>
<dbReference type="GO" id="GO:0003690">
    <property type="term" value="F:double-stranded DNA binding"/>
    <property type="evidence" value="ECO:0007669"/>
    <property type="project" value="TreeGrafter"/>
</dbReference>
<dbReference type="FunCoup" id="B4LYW2">
    <property type="interactions" value="1192"/>
</dbReference>
<proteinExistence type="predicted"/>
<evidence type="ECO:0000256" key="3">
    <source>
        <dbReference type="ARBA" id="ARBA00022801"/>
    </source>
</evidence>
<dbReference type="InterPro" id="IPR006549">
    <property type="entry name" value="HAD-SF_hydro_IIIA"/>
</dbReference>
<dbReference type="InterPro" id="IPR008984">
    <property type="entry name" value="SMAD_FHA_dom_sf"/>
</dbReference>
<reference evidence="7 8" key="1">
    <citation type="journal article" date="2007" name="Nature">
        <title>Evolution of genes and genomes on the Drosophila phylogeny.</title>
        <authorList>
            <consortium name="Drosophila 12 Genomes Consortium"/>
            <person name="Clark A.G."/>
            <person name="Eisen M.B."/>
            <person name="Smith D.R."/>
            <person name="Bergman C.M."/>
            <person name="Oliver B."/>
            <person name="Markow T.A."/>
            <person name="Kaufman T.C."/>
            <person name="Kellis M."/>
            <person name="Gelbart W."/>
            <person name="Iyer V.N."/>
            <person name="Pollard D.A."/>
            <person name="Sackton T.B."/>
            <person name="Larracuente A.M."/>
            <person name="Singh N.D."/>
            <person name="Abad J.P."/>
            <person name="Abt D.N."/>
            <person name="Adryan B."/>
            <person name="Aguade M."/>
            <person name="Akashi H."/>
            <person name="Anderson W.W."/>
            <person name="Aquadro C.F."/>
            <person name="Ardell D.H."/>
            <person name="Arguello R."/>
            <person name="Artieri C.G."/>
            <person name="Barbash D.A."/>
            <person name="Barker D."/>
            <person name="Barsanti P."/>
            <person name="Batterham P."/>
            <person name="Batzoglou S."/>
            <person name="Begun D."/>
            <person name="Bhutkar A."/>
            <person name="Blanco E."/>
            <person name="Bosak S.A."/>
            <person name="Bradley R.K."/>
            <person name="Brand A.D."/>
            <person name="Brent M.R."/>
            <person name="Brooks A.N."/>
            <person name="Brown R.H."/>
            <person name="Butlin R.K."/>
            <person name="Caggese C."/>
            <person name="Calvi B.R."/>
            <person name="Bernardo de Carvalho A."/>
            <person name="Caspi A."/>
            <person name="Castrezana S."/>
            <person name="Celniker S.E."/>
            <person name="Chang J.L."/>
            <person name="Chapple C."/>
            <person name="Chatterji S."/>
            <person name="Chinwalla A."/>
            <person name="Civetta A."/>
            <person name="Clifton S.W."/>
            <person name="Comeron J.M."/>
            <person name="Costello J.C."/>
            <person name="Coyne J.A."/>
            <person name="Daub J."/>
            <person name="David R.G."/>
            <person name="Delcher A.L."/>
            <person name="Delehaunty K."/>
            <person name="Do C.B."/>
            <person name="Ebling H."/>
            <person name="Edwards K."/>
            <person name="Eickbush T."/>
            <person name="Evans J.D."/>
            <person name="Filipski A."/>
            <person name="Findeiss S."/>
            <person name="Freyhult E."/>
            <person name="Fulton L."/>
            <person name="Fulton R."/>
            <person name="Garcia A.C."/>
            <person name="Gardiner A."/>
            <person name="Garfield D.A."/>
            <person name="Garvin B.E."/>
            <person name="Gibson G."/>
            <person name="Gilbert D."/>
            <person name="Gnerre S."/>
            <person name="Godfrey J."/>
            <person name="Good R."/>
            <person name="Gotea V."/>
            <person name="Gravely B."/>
            <person name="Greenberg A.J."/>
            <person name="Griffiths-Jones S."/>
            <person name="Gross S."/>
            <person name="Guigo R."/>
            <person name="Gustafson E.A."/>
            <person name="Haerty W."/>
            <person name="Hahn M.W."/>
            <person name="Halligan D.L."/>
            <person name="Halpern A.L."/>
            <person name="Halter G.M."/>
            <person name="Han M.V."/>
            <person name="Heger A."/>
            <person name="Hillier L."/>
            <person name="Hinrichs A.S."/>
            <person name="Holmes I."/>
            <person name="Hoskins R.A."/>
            <person name="Hubisz M.J."/>
            <person name="Hultmark D."/>
            <person name="Huntley M.A."/>
            <person name="Jaffe D.B."/>
            <person name="Jagadeeshan S."/>
            <person name="Jeck W.R."/>
            <person name="Johnson J."/>
            <person name="Jones C.D."/>
            <person name="Jordan W.C."/>
            <person name="Karpen G.H."/>
            <person name="Kataoka E."/>
            <person name="Keightley P.D."/>
            <person name="Kheradpour P."/>
            <person name="Kirkness E.F."/>
            <person name="Koerich L.B."/>
            <person name="Kristiansen K."/>
            <person name="Kudrna D."/>
            <person name="Kulathinal R.J."/>
            <person name="Kumar S."/>
            <person name="Kwok R."/>
            <person name="Lander E."/>
            <person name="Langley C.H."/>
            <person name="Lapoint R."/>
            <person name="Lazzaro B.P."/>
            <person name="Lee S.J."/>
            <person name="Levesque L."/>
            <person name="Li R."/>
            <person name="Lin C.F."/>
            <person name="Lin M.F."/>
            <person name="Lindblad-Toh K."/>
            <person name="Llopart A."/>
            <person name="Long M."/>
            <person name="Low L."/>
            <person name="Lozovsky E."/>
            <person name="Lu J."/>
            <person name="Luo M."/>
            <person name="Machado C.A."/>
            <person name="Makalowski W."/>
            <person name="Marzo M."/>
            <person name="Matsuda M."/>
            <person name="Matzkin L."/>
            <person name="McAllister B."/>
            <person name="McBride C.S."/>
            <person name="McKernan B."/>
            <person name="McKernan K."/>
            <person name="Mendez-Lago M."/>
            <person name="Minx P."/>
            <person name="Mollenhauer M.U."/>
            <person name="Montooth K."/>
            <person name="Mount S.M."/>
            <person name="Mu X."/>
            <person name="Myers E."/>
            <person name="Negre B."/>
            <person name="Newfeld S."/>
            <person name="Nielsen R."/>
            <person name="Noor M.A."/>
            <person name="O'Grady P."/>
            <person name="Pachter L."/>
            <person name="Papaceit M."/>
            <person name="Parisi M.J."/>
            <person name="Parisi M."/>
            <person name="Parts L."/>
            <person name="Pedersen J.S."/>
            <person name="Pesole G."/>
            <person name="Phillippy A.M."/>
            <person name="Ponting C.P."/>
            <person name="Pop M."/>
            <person name="Porcelli D."/>
            <person name="Powell J.R."/>
            <person name="Prohaska S."/>
            <person name="Pruitt K."/>
            <person name="Puig M."/>
            <person name="Quesneville H."/>
            <person name="Ram K.R."/>
            <person name="Rand D."/>
            <person name="Rasmussen M.D."/>
            <person name="Reed L.K."/>
            <person name="Reenan R."/>
            <person name="Reily A."/>
            <person name="Remington K.A."/>
            <person name="Rieger T.T."/>
            <person name="Ritchie M.G."/>
            <person name="Robin C."/>
            <person name="Rogers Y.H."/>
            <person name="Rohde C."/>
            <person name="Rozas J."/>
            <person name="Rubenfield M.J."/>
            <person name="Ruiz A."/>
            <person name="Russo S."/>
            <person name="Salzberg S.L."/>
            <person name="Sanchez-Gracia A."/>
            <person name="Saranga D.J."/>
            <person name="Sato H."/>
            <person name="Schaeffer S.W."/>
            <person name="Schatz M.C."/>
            <person name="Schlenke T."/>
            <person name="Schwartz R."/>
            <person name="Segarra C."/>
            <person name="Singh R.S."/>
            <person name="Sirot L."/>
            <person name="Sirota M."/>
            <person name="Sisneros N.B."/>
            <person name="Smith C.D."/>
            <person name="Smith T.F."/>
            <person name="Spieth J."/>
            <person name="Stage D.E."/>
            <person name="Stark A."/>
            <person name="Stephan W."/>
            <person name="Strausberg R.L."/>
            <person name="Strempel S."/>
            <person name="Sturgill D."/>
            <person name="Sutton G."/>
            <person name="Sutton G.G."/>
            <person name="Tao W."/>
            <person name="Teichmann S."/>
            <person name="Tobari Y.N."/>
            <person name="Tomimura Y."/>
            <person name="Tsolas J.M."/>
            <person name="Valente V.L."/>
            <person name="Venter E."/>
            <person name="Venter J.C."/>
            <person name="Vicario S."/>
            <person name="Vieira F.G."/>
            <person name="Vilella A.J."/>
            <person name="Villasante A."/>
            <person name="Walenz B."/>
            <person name="Wang J."/>
            <person name="Wasserman M."/>
            <person name="Watts T."/>
            <person name="Wilson D."/>
            <person name="Wilson R.K."/>
            <person name="Wing R.A."/>
            <person name="Wolfner M.F."/>
            <person name="Wong A."/>
            <person name="Wong G.K."/>
            <person name="Wu C.I."/>
            <person name="Wu G."/>
            <person name="Yamamoto D."/>
            <person name="Yang H.P."/>
            <person name="Yang S.P."/>
            <person name="Yorke J.A."/>
            <person name="Yoshida K."/>
            <person name="Zdobnov E."/>
            <person name="Zhang P."/>
            <person name="Zhang Y."/>
            <person name="Zimin A.V."/>
            <person name="Baldwin J."/>
            <person name="Abdouelleil A."/>
            <person name="Abdulkadir J."/>
            <person name="Abebe A."/>
            <person name="Abera B."/>
            <person name="Abreu J."/>
            <person name="Acer S.C."/>
            <person name="Aftuck L."/>
            <person name="Alexander A."/>
            <person name="An P."/>
            <person name="Anderson E."/>
            <person name="Anderson S."/>
            <person name="Arachi H."/>
            <person name="Azer M."/>
            <person name="Bachantsang P."/>
            <person name="Barry A."/>
            <person name="Bayul T."/>
            <person name="Berlin A."/>
            <person name="Bessette D."/>
            <person name="Bloom T."/>
            <person name="Blye J."/>
            <person name="Boguslavskiy L."/>
            <person name="Bonnet C."/>
            <person name="Boukhgalter B."/>
            <person name="Bourzgui I."/>
            <person name="Brown A."/>
            <person name="Cahill P."/>
            <person name="Channer S."/>
            <person name="Cheshatsang Y."/>
            <person name="Chuda L."/>
            <person name="Citroen M."/>
            <person name="Collymore A."/>
            <person name="Cooke P."/>
            <person name="Costello M."/>
            <person name="D'Aco K."/>
            <person name="Daza R."/>
            <person name="De Haan G."/>
            <person name="DeGray S."/>
            <person name="DeMaso C."/>
            <person name="Dhargay N."/>
            <person name="Dooley K."/>
            <person name="Dooley E."/>
            <person name="Doricent M."/>
            <person name="Dorje P."/>
            <person name="Dorjee K."/>
            <person name="Dupes A."/>
            <person name="Elong R."/>
            <person name="Falk J."/>
            <person name="Farina A."/>
            <person name="Faro S."/>
            <person name="Ferguson D."/>
            <person name="Fisher S."/>
            <person name="Foley C.D."/>
            <person name="Franke A."/>
            <person name="Friedrich D."/>
            <person name="Gadbois L."/>
            <person name="Gearin G."/>
            <person name="Gearin C.R."/>
            <person name="Giannoukos G."/>
            <person name="Goode T."/>
            <person name="Graham J."/>
            <person name="Grandbois E."/>
            <person name="Grewal S."/>
            <person name="Gyaltsen K."/>
            <person name="Hafez N."/>
            <person name="Hagos B."/>
            <person name="Hall J."/>
            <person name="Henson C."/>
            <person name="Hollinger A."/>
            <person name="Honan T."/>
            <person name="Huard M.D."/>
            <person name="Hughes L."/>
            <person name="Hurhula B."/>
            <person name="Husby M.E."/>
            <person name="Kamat A."/>
            <person name="Kanga B."/>
            <person name="Kashin S."/>
            <person name="Khazanovich D."/>
            <person name="Kisner P."/>
            <person name="Lance K."/>
            <person name="Lara M."/>
            <person name="Lee W."/>
            <person name="Lennon N."/>
            <person name="Letendre F."/>
            <person name="LeVine R."/>
            <person name="Lipovsky A."/>
            <person name="Liu X."/>
            <person name="Liu J."/>
            <person name="Liu S."/>
            <person name="Lokyitsang T."/>
            <person name="Lokyitsang Y."/>
            <person name="Lubonja R."/>
            <person name="Lui A."/>
            <person name="MacDonald P."/>
            <person name="Magnisalis V."/>
            <person name="Maru K."/>
            <person name="Matthews C."/>
            <person name="McCusker W."/>
            <person name="McDonough S."/>
            <person name="Mehta T."/>
            <person name="Meldrim J."/>
            <person name="Meneus L."/>
            <person name="Mihai O."/>
            <person name="Mihalev A."/>
            <person name="Mihova T."/>
            <person name="Mittelman R."/>
            <person name="Mlenga V."/>
            <person name="Montmayeur A."/>
            <person name="Mulrain L."/>
            <person name="Navidi A."/>
            <person name="Naylor J."/>
            <person name="Negash T."/>
            <person name="Nguyen T."/>
            <person name="Nguyen N."/>
            <person name="Nicol R."/>
            <person name="Norbu C."/>
            <person name="Norbu N."/>
            <person name="Novod N."/>
            <person name="O'Neill B."/>
            <person name="Osman S."/>
            <person name="Markiewicz E."/>
            <person name="Oyono O.L."/>
            <person name="Patti C."/>
            <person name="Phunkhang P."/>
            <person name="Pierre F."/>
            <person name="Priest M."/>
            <person name="Raghuraman S."/>
            <person name="Rege F."/>
            <person name="Reyes R."/>
            <person name="Rise C."/>
            <person name="Rogov P."/>
            <person name="Ross K."/>
            <person name="Ryan E."/>
            <person name="Settipalli S."/>
            <person name="Shea T."/>
            <person name="Sherpa N."/>
            <person name="Shi L."/>
            <person name="Shih D."/>
            <person name="Sparrow T."/>
            <person name="Spaulding J."/>
            <person name="Stalker J."/>
            <person name="Stange-Thomann N."/>
            <person name="Stavropoulos S."/>
            <person name="Stone C."/>
            <person name="Strader C."/>
            <person name="Tesfaye S."/>
            <person name="Thomson T."/>
            <person name="Thoulutsang Y."/>
            <person name="Thoulutsang D."/>
            <person name="Topham K."/>
            <person name="Topping I."/>
            <person name="Tsamla T."/>
            <person name="Vassiliev H."/>
            <person name="Vo A."/>
            <person name="Wangchuk T."/>
            <person name="Wangdi T."/>
            <person name="Weiand M."/>
            <person name="Wilkinson J."/>
            <person name="Wilson A."/>
            <person name="Yadav S."/>
            <person name="Young G."/>
            <person name="Yu Q."/>
            <person name="Zembek L."/>
            <person name="Zhong D."/>
            <person name="Zimmer A."/>
            <person name="Zwirko Z."/>
            <person name="Jaffe D.B."/>
            <person name="Alvarez P."/>
            <person name="Brockman W."/>
            <person name="Butler J."/>
            <person name="Chin C."/>
            <person name="Gnerre S."/>
            <person name="Grabherr M."/>
            <person name="Kleber M."/>
            <person name="Mauceli E."/>
            <person name="MacCallum I."/>
        </authorList>
    </citation>
    <scope>NUCLEOTIDE SEQUENCE [LARGE SCALE GENOMIC DNA]</scope>
    <source>
        <strain evidence="8">Tucson 15010-1051.87</strain>
    </source>
</reference>
<dbReference type="NCBIfam" id="TIGR01662">
    <property type="entry name" value="HAD-SF-IIIA"/>
    <property type="match status" value="1"/>
</dbReference>
<dbReference type="InterPro" id="IPR041388">
    <property type="entry name" value="FHA_2"/>
</dbReference>
<dbReference type="Pfam" id="PF17913">
    <property type="entry name" value="FHA_2"/>
    <property type="match status" value="1"/>
</dbReference>
<dbReference type="GO" id="GO:0006281">
    <property type="term" value="P:DNA repair"/>
    <property type="evidence" value="ECO:0007669"/>
    <property type="project" value="UniProtKB-KW"/>
</dbReference>
<dbReference type="STRING" id="7244.B4LYW2"/>
<evidence type="ECO:0000256" key="2">
    <source>
        <dbReference type="ARBA" id="ARBA00022763"/>
    </source>
</evidence>
<dbReference type="PANTHER" id="PTHR12083">
    <property type="entry name" value="BIFUNCTIONAL POLYNUCLEOTIDE PHOSPHATASE/KINASE"/>
    <property type="match status" value="1"/>
</dbReference>